<keyword evidence="3 5" id="KW-1133">Transmembrane helix</keyword>
<accession>A0A2S9WT12</accession>
<feature type="transmembrane region" description="Helical" evidence="5">
    <location>
        <begin position="97"/>
        <end position="114"/>
    </location>
</feature>
<evidence type="ECO:0000256" key="3">
    <source>
        <dbReference type="ARBA" id="ARBA00022989"/>
    </source>
</evidence>
<comment type="caution">
    <text evidence="6">The sequence shown here is derived from an EMBL/GenBank/DDBJ whole genome shotgun (WGS) entry which is preliminary data.</text>
</comment>
<gene>
    <name evidence="6" type="ORF">BST86_04680</name>
</gene>
<evidence type="ECO:0000313" key="7">
    <source>
        <dbReference type="Proteomes" id="UP000239532"/>
    </source>
</evidence>
<keyword evidence="2 5" id="KW-0812">Transmembrane</keyword>
<comment type="subcellular location">
    <subcellularLocation>
        <location evidence="1">Membrane</location>
        <topology evidence="1">Multi-pass membrane protein</topology>
    </subcellularLocation>
</comment>
<dbReference type="RefSeq" id="WP_105982270.1">
    <property type="nucleotide sequence ID" value="NZ_MQUC01000003.1"/>
</dbReference>
<dbReference type="OrthoDB" id="799482at2"/>
<proteinExistence type="predicted"/>
<evidence type="ECO:0000256" key="5">
    <source>
        <dbReference type="SAM" id="Phobius"/>
    </source>
</evidence>
<feature type="transmembrane region" description="Helical" evidence="5">
    <location>
        <begin position="6"/>
        <end position="24"/>
    </location>
</feature>
<dbReference type="InterPro" id="IPR032808">
    <property type="entry name" value="DoxX"/>
</dbReference>
<sequence length="115" mass="12785">MSVLSLLIYFSGIAFLFFGVTCLITPRMKMEFTRFGLSTIQRQITGLFQVAGAIGLLVYSYNLTIAAIAAAGLSLLMFLGFIIRMRIKDSIYDSSPALIFMVLNGIIAYKLWLII</sequence>
<evidence type="ECO:0000313" key="6">
    <source>
        <dbReference type="EMBL" id="PRP66436.1"/>
    </source>
</evidence>
<evidence type="ECO:0000256" key="4">
    <source>
        <dbReference type="ARBA" id="ARBA00023136"/>
    </source>
</evidence>
<keyword evidence="7" id="KW-1185">Reference proteome</keyword>
<dbReference type="EMBL" id="MQUC01000003">
    <property type="protein sequence ID" value="PRP66436.1"/>
    <property type="molecule type" value="Genomic_DNA"/>
</dbReference>
<reference evidence="6 7" key="1">
    <citation type="submission" date="2016-11" db="EMBL/GenBank/DDBJ databases">
        <title>Trade-off between light-utilization and light-protection in marine flavobacteria.</title>
        <authorList>
            <person name="Kumagai Y."/>
        </authorList>
    </citation>
    <scope>NUCLEOTIDE SEQUENCE [LARGE SCALE GENOMIC DNA]</scope>
    <source>
        <strain evidence="6 7">JCM 17109</strain>
    </source>
</reference>
<dbReference type="GO" id="GO:0016020">
    <property type="term" value="C:membrane"/>
    <property type="evidence" value="ECO:0007669"/>
    <property type="project" value="UniProtKB-SubCell"/>
</dbReference>
<keyword evidence="4 5" id="KW-0472">Membrane</keyword>
<name>A0A2S9WT12_9FLAO</name>
<dbReference type="Proteomes" id="UP000239532">
    <property type="component" value="Unassembled WGS sequence"/>
</dbReference>
<evidence type="ECO:0000256" key="2">
    <source>
        <dbReference type="ARBA" id="ARBA00022692"/>
    </source>
</evidence>
<protein>
    <recommendedName>
        <fullName evidence="8">DoxX family protein</fullName>
    </recommendedName>
</protein>
<feature type="transmembrane region" description="Helical" evidence="5">
    <location>
        <begin position="67"/>
        <end position="85"/>
    </location>
</feature>
<evidence type="ECO:0008006" key="8">
    <source>
        <dbReference type="Google" id="ProtNLM"/>
    </source>
</evidence>
<feature type="transmembrane region" description="Helical" evidence="5">
    <location>
        <begin position="44"/>
        <end position="61"/>
    </location>
</feature>
<dbReference type="Pfam" id="PF13564">
    <property type="entry name" value="DoxX_2"/>
    <property type="match status" value="1"/>
</dbReference>
<evidence type="ECO:0000256" key="1">
    <source>
        <dbReference type="ARBA" id="ARBA00004141"/>
    </source>
</evidence>
<dbReference type="AlphaFoldDB" id="A0A2S9WT12"/>
<organism evidence="6 7">
    <name type="scientific">Nonlabens agnitus</name>
    <dbReference type="NCBI Taxonomy" id="870484"/>
    <lineage>
        <taxon>Bacteria</taxon>
        <taxon>Pseudomonadati</taxon>
        <taxon>Bacteroidota</taxon>
        <taxon>Flavobacteriia</taxon>
        <taxon>Flavobacteriales</taxon>
        <taxon>Flavobacteriaceae</taxon>
        <taxon>Nonlabens</taxon>
    </lineage>
</organism>